<proteinExistence type="predicted"/>
<comment type="caution">
    <text evidence="2">The sequence shown here is derived from an EMBL/GenBank/DDBJ whole genome shotgun (WGS) entry which is preliminary data.</text>
</comment>
<sequence>MTIQETLNKLDKNAKNQTKNISFQYGNNQPNFSGETTLNIYDHDNRNTELLKGNLNLAQFPNLRKITFAYNLRVNSLENIDISENTNLNRKLEQLKKETEQTPTLRQFQELNNIALPTTELNFDNLKREVQRLKLKDFIPYFQEQRDNLDQLIDSTKNKVGENLEMFLELCLQTQKQISESEKEENDALTQAQLKGQLTAYQTILQTKLNKKEVKNLLEKQAEFTHLEKQLKILEQVQEEKTEAQIEQIIFPRKD</sequence>
<evidence type="ECO:0000313" key="3">
    <source>
        <dbReference type="Proteomes" id="UP000789572"/>
    </source>
</evidence>
<protein>
    <submittedName>
        <fullName evidence="2">595_t:CDS:1</fullName>
    </submittedName>
</protein>
<evidence type="ECO:0000313" key="2">
    <source>
        <dbReference type="EMBL" id="CAG8562738.1"/>
    </source>
</evidence>
<keyword evidence="3" id="KW-1185">Reference proteome</keyword>
<organism evidence="2 3">
    <name type="scientific">Paraglomus occultum</name>
    <dbReference type="NCBI Taxonomy" id="144539"/>
    <lineage>
        <taxon>Eukaryota</taxon>
        <taxon>Fungi</taxon>
        <taxon>Fungi incertae sedis</taxon>
        <taxon>Mucoromycota</taxon>
        <taxon>Glomeromycotina</taxon>
        <taxon>Glomeromycetes</taxon>
        <taxon>Paraglomerales</taxon>
        <taxon>Paraglomeraceae</taxon>
        <taxon>Paraglomus</taxon>
    </lineage>
</organism>
<feature type="coiled-coil region" evidence="1">
    <location>
        <begin position="217"/>
        <end position="247"/>
    </location>
</feature>
<name>A0A9N9FXD7_9GLOM</name>
<feature type="coiled-coil region" evidence="1">
    <location>
        <begin position="82"/>
        <end position="136"/>
    </location>
</feature>
<dbReference type="Proteomes" id="UP000789572">
    <property type="component" value="Unassembled WGS sequence"/>
</dbReference>
<accession>A0A9N9FXD7</accession>
<evidence type="ECO:0000256" key="1">
    <source>
        <dbReference type="SAM" id="Coils"/>
    </source>
</evidence>
<gene>
    <name evidence="2" type="ORF">POCULU_LOCUS5595</name>
</gene>
<keyword evidence="1" id="KW-0175">Coiled coil</keyword>
<dbReference type="EMBL" id="CAJVPJ010000881">
    <property type="protein sequence ID" value="CAG8562738.1"/>
    <property type="molecule type" value="Genomic_DNA"/>
</dbReference>
<reference evidence="2" key="1">
    <citation type="submission" date="2021-06" db="EMBL/GenBank/DDBJ databases">
        <authorList>
            <person name="Kallberg Y."/>
            <person name="Tangrot J."/>
            <person name="Rosling A."/>
        </authorList>
    </citation>
    <scope>NUCLEOTIDE SEQUENCE</scope>
    <source>
        <strain evidence="2">IA702</strain>
    </source>
</reference>
<dbReference type="AlphaFoldDB" id="A0A9N9FXD7"/>
<dbReference type="OrthoDB" id="2434658at2759"/>